<feature type="transmembrane region" description="Helical" evidence="7">
    <location>
        <begin position="113"/>
        <end position="133"/>
    </location>
</feature>
<feature type="transmembrane region" description="Helical" evidence="7">
    <location>
        <begin position="78"/>
        <end position="101"/>
    </location>
</feature>
<dbReference type="OrthoDB" id="6730379at2759"/>
<protein>
    <recommendedName>
        <fullName evidence="10">Allantoate permease</fullName>
    </recommendedName>
</protein>
<sequence length="403" mass="44611">MEPTSPISVAKQVESHGEEDPVEALTKSQRRRLLLKTDLIIMPLAIVCMTIAFLDKNALGYAAVLGIKEDANLKNQEYSWLGSIFYLGYLAMEFPTLWLITRFPVGNLSTWKYIFLIYGAFTFLFGMLFFFAMPDSPSKAWFFNAEERRLAAIRLAPNQTGIESRKKFQPKQIFEALRDPKCYMIWLSALGYAVANAGITNFNPLIISGYGFSKTKTLLMATPQAAVAMVASASLTAVSMYIPNLRCVFWIFGATMGLVGAVMVHTLHSPETRNASLAGVYLMGFYNVPWVFTLSLSSSNTAGATKKSFMGITCAVVYAVGNIIGPQFFISSQSPTYPLGIGAMLVAFALMAVAGIVYYALCVIENKRRDRVHGLTHDEAAAGLQADKDDLTDRKNPYFRYSY</sequence>
<feature type="transmembrane region" description="Helical" evidence="7">
    <location>
        <begin position="33"/>
        <end position="54"/>
    </location>
</feature>
<evidence type="ECO:0000256" key="6">
    <source>
        <dbReference type="SAM" id="MobiDB-lite"/>
    </source>
</evidence>
<evidence type="ECO:0000313" key="8">
    <source>
        <dbReference type="EMBL" id="KAF3000931.1"/>
    </source>
</evidence>
<evidence type="ECO:0000256" key="3">
    <source>
        <dbReference type="ARBA" id="ARBA00022692"/>
    </source>
</evidence>
<gene>
    <name evidence="8" type="ORF">E8E13_008746</name>
</gene>
<dbReference type="EMBL" id="SWKU01000014">
    <property type="protein sequence ID" value="KAF3000931.1"/>
    <property type="molecule type" value="Genomic_DNA"/>
</dbReference>
<dbReference type="PANTHER" id="PTHR43791:SF103">
    <property type="entry name" value="MAJOR FACILITATOR SUPERFAMILY (MFS) PROFILE DOMAIN-CONTAINING PROTEIN-RELATED"/>
    <property type="match status" value="1"/>
</dbReference>
<evidence type="ECO:0000313" key="9">
    <source>
        <dbReference type="Proteomes" id="UP000801428"/>
    </source>
</evidence>
<evidence type="ECO:0000256" key="4">
    <source>
        <dbReference type="ARBA" id="ARBA00022989"/>
    </source>
</evidence>
<accession>A0A9P4TC35</accession>
<comment type="subcellular location">
    <subcellularLocation>
        <location evidence="1">Membrane</location>
        <topology evidence="1">Multi-pass membrane protein</topology>
    </subcellularLocation>
</comment>
<feature type="transmembrane region" description="Helical" evidence="7">
    <location>
        <begin position="279"/>
        <end position="297"/>
    </location>
</feature>
<evidence type="ECO:0000256" key="7">
    <source>
        <dbReference type="SAM" id="Phobius"/>
    </source>
</evidence>
<keyword evidence="4 7" id="KW-1133">Transmembrane helix</keyword>
<dbReference type="Pfam" id="PF07690">
    <property type="entry name" value="MFS_1"/>
    <property type="match status" value="1"/>
</dbReference>
<dbReference type="PANTHER" id="PTHR43791">
    <property type="entry name" value="PERMEASE-RELATED"/>
    <property type="match status" value="1"/>
</dbReference>
<dbReference type="SUPFAM" id="SSF103473">
    <property type="entry name" value="MFS general substrate transporter"/>
    <property type="match status" value="2"/>
</dbReference>
<comment type="caution">
    <text evidence="8">The sequence shown here is derived from an EMBL/GenBank/DDBJ whole genome shotgun (WGS) entry which is preliminary data.</text>
</comment>
<name>A0A9P4TC35_CURKU</name>
<dbReference type="Proteomes" id="UP000801428">
    <property type="component" value="Unassembled WGS sequence"/>
</dbReference>
<dbReference type="Gene3D" id="1.20.1250.20">
    <property type="entry name" value="MFS general substrate transporter like domains"/>
    <property type="match status" value="2"/>
</dbReference>
<keyword evidence="2" id="KW-0813">Transport</keyword>
<organism evidence="8 9">
    <name type="scientific">Curvularia kusanoi</name>
    <name type="common">Cochliobolus kusanoi</name>
    <dbReference type="NCBI Taxonomy" id="90978"/>
    <lineage>
        <taxon>Eukaryota</taxon>
        <taxon>Fungi</taxon>
        <taxon>Dikarya</taxon>
        <taxon>Ascomycota</taxon>
        <taxon>Pezizomycotina</taxon>
        <taxon>Dothideomycetes</taxon>
        <taxon>Pleosporomycetidae</taxon>
        <taxon>Pleosporales</taxon>
        <taxon>Pleosporineae</taxon>
        <taxon>Pleosporaceae</taxon>
        <taxon>Curvularia</taxon>
    </lineage>
</organism>
<feature type="transmembrane region" description="Helical" evidence="7">
    <location>
        <begin position="337"/>
        <end position="361"/>
    </location>
</feature>
<evidence type="ECO:0000256" key="2">
    <source>
        <dbReference type="ARBA" id="ARBA00022448"/>
    </source>
</evidence>
<keyword evidence="5 7" id="KW-0472">Membrane</keyword>
<evidence type="ECO:0008006" key="10">
    <source>
        <dbReference type="Google" id="ProtNLM"/>
    </source>
</evidence>
<feature type="transmembrane region" description="Helical" evidence="7">
    <location>
        <begin position="183"/>
        <end position="206"/>
    </location>
</feature>
<feature type="transmembrane region" description="Helical" evidence="7">
    <location>
        <begin position="248"/>
        <end position="267"/>
    </location>
</feature>
<dbReference type="InterPro" id="IPR036259">
    <property type="entry name" value="MFS_trans_sf"/>
</dbReference>
<feature type="transmembrane region" description="Helical" evidence="7">
    <location>
        <begin position="309"/>
        <end position="330"/>
    </location>
</feature>
<evidence type="ECO:0000256" key="5">
    <source>
        <dbReference type="ARBA" id="ARBA00023136"/>
    </source>
</evidence>
<proteinExistence type="predicted"/>
<dbReference type="GO" id="GO:0016020">
    <property type="term" value="C:membrane"/>
    <property type="evidence" value="ECO:0007669"/>
    <property type="project" value="UniProtKB-SubCell"/>
</dbReference>
<feature type="transmembrane region" description="Helical" evidence="7">
    <location>
        <begin position="218"/>
        <end position="242"/>
    </location>
</feature>
<dbReference type="AlphaFoldDB" id="A0A9P4TC35"/>
<dbReference type="InterPro" id="IPR011701">
    <property type="entry name" value="MFS"/>
</dbReference>
<feature type="region of interest" description="Disordered" evidence="6">
    <location>
        <begin position="1"/>
        <end position="21"/>
    </location>
</feature>
<evidence type="ECO:0000256" key="1">
    <source>
        <dbReference type="ARBA" id="ARBA00004141"/>
    </source>
</evidence>
<reference evidence="8" key="1">
    <citation type="submission" date="2019-04" db="EMBL/GenBank/DDBJ databases">
        <title>Sequencing of skin fungus with MAO and IRED activity.</title>
        <authorList>
            <person name="Marsaioli A.J."/>
            <person name="Bonatto J.M.C."/>
            <person name="Reis Junior O."/>
        </authorList>
    </citation>
    <scope>NUCLEOTIDE SEQUENCE</scope>
    <source>
        <strain evidence="8">30M1</strain>
    </source>
</reference>
<keyword evidence="9" id="KW-1185">Reference proteome</keyword>
<dbReference type="GO" id="GO:0022857">
    <property type="term" value="F:transmembrane transporter activity"/>
    <property type="evidence" value="ECO:0007669"/>
    <property type="project" value="InterPro"/>
</dbReference>
<keyword evidence="3 7" id="KW-0812">Transmembrane</keyword>